<organism evidence="3 4">
    <name type="scientific">Variovorax ureilyticus</name>
    <dbReference type="NCBI Taxonomy" id="1836198"/>
    <lineage>
        <taxon>Bacteria</taxon>
        <taxon>Pseudomonadati</taxon>
        <taxon>Pseudomonadota</taxon>
        <taxon>Betaproteobacteria</taxon>
        <taxon>Burkholderiales</taxon>
        <taxon>Comamonadaceae</taxon>
        <taxon>Variovorax</taxon>
    </lineage>
</organism>
<dbReference type="InterPro" id="IPR006652">
    <property type="entry name" value="Kelch_1"/>
</dbReference>
<comment type="caution">
    <text evidence="3">The sequence shown here is derived from an EMBL/GenBank/DDBJ whole genome shotgun (WGS) entry which is preliminary data.</text>
</comment>
<dbReference type="Gene3D" id="2.130.10.80">
    <property type="entry name" value="Galactose oxidase/kelch, beta-propeller"/>
    <property type="match status" value="1"/>
</dbReference>
<proteinExistence type="predicted"/>
<evidence type="ECO:0000313" key="3">
    <source>
        <dbReference type="EMBL" id="MEJ8812411.1"/>
    </source>
</evidence>
<dbReference type="InterPro" id="IPR011043">
    <property type="entry name" value="Gal_Oxase/kelch_b-propeller"/>
</dbReference>
<feature type="compositionally biased region" description="Low complexity" evidence="1">
    <location>
        <begin position="39"/>
        <end position="52"/>
    </location>
</feature>
<dbReference type="PANTHER" id="PTHR32208">
    <property type="entry name" value="SECRETED PROTEIN-RELATED"/>
    <property type="match status" value="1"/>
</dbReference>
<name>A0ABU8VG34_9BURK</name>
<dbReference type="RefSeq" id="WP_340357674.1">
    <property type="nucleotide sequence ID" value="NZ_JBBKZU010000006.1"/>
</dbReference>
<feature type="region of interest" description="Disordered" evidence="1">
    <location>
        <begin position="7"/>
        <end position="52"/>
    </location>
</feature>
<dbReference type="EMBL" id="JBBKZU010000006">
    <property type="protein sequence ID" value="MEJ8812411.1"/>
    <property type="molecule type" value="Genomic_DNA"/>
</dbReference>
<dbReference type="InterPro" id="IPR014756">
    <property type="entry name" value="Ig_E-set"/>
</dbReference>
<dbReference type="InterPro" id="IPR015202">
    <property type="entry name" value="GO-like_E_set"/>
</dbReference>
<keyword evidence="4" id="KW-1185">Reference proteome</keyword>
<dbReference type="PANTHER" id="PTHR32208:SF68">
    <property type="entry name" value="GALACTOSE OXIDASE"/>
    <property type="match status" value="1"/>
</dbReference>
<protein>
    <submittedName>
        <fullName evidence="3">Galactose oxidase-like domain-containing protein</fullName>
    </submittedName>
</protein>
<dbReference type="SUPFAM" id="SSF81296">
    <property type="entry name" value="E set domains"/>
    <property type="match status" value="1"/>
</dbReference>
<reference evidence="3 4" key="1">
    <citation type="submission" date="2024-03" db="EMBL/GenBank/DDBJ databases">
        <title>Novel species of the genus Variovorax.</title>
        <authorList>
            <person name="Liu Q."/>
            <person name="Xin Y.-H."/>
        </authorList>
    </citation>
    <scope>NUCLEOTIDE SEQUENCE [LARGE SCALE GENOMIC DNA]</scope>
    <source>
        <strain evidence="3 4">KACC 18899</strain>
    </source>
</reference>
<dbReference type="InterPro" id="IPR013783">
    <property type="entry name" value="Ig-like_fold"/>
</dbReference>
<dbReference type="Pfam" id="PF09118">
    <property type="entry name" value="GO-like_E_set"/>
    <property type="match status" value="1"/>
</dbReference>
<evidence type="ECO:0000313" key="4">
    <source>
        <dbReference type="Proteomes" id="UP001365846"/>
    </source>
</evidence>
<dbReference type="CDD" id="cd02851">
    <property type="entry name" value="E_set_GO_C"/>
    <property type="match status" value="1"/>
</dbReference>
<dbReference type="SMART" id="SM00612">
    <property type="entry name" value="Kelch"/>
    <property type="match status" value="3"/>
</dbReference>
<evidence type="ECO:0000256" key="1">
    <source>
        <dbReference type="SAM" id="MobiDB-lite"/>
    </source>
</evidence>
<accession>A0ABU8VG34</accession>
<feature type="domain" description="Galactose oxidase-like Early set" evidence="2">
    <location>
        <begin position="516"/>
        <end position="608"/>
    </location>
</feature>
<dbReference type="SUPFAM" id="SSF50965">
    <property type="entry name" value="Galactose oxidase, central domain"/>
    <property type="match status" value="1"/>
</dbReference>
<feature type="compositionally biased region" description="Polar residues" evidence="1">
    <location>
        <begin position="15"/>
        <end position="28"/>
    </location>
</feature>
<gene>
    <name evidence="3" type="ORF">WKW77_15105</name>
</gene>
<sequence length="609" mass="63422">MAFLAWQGGADGSGSRAQNTKVNGTASSKPAPDGQPAVLTSPTPGSTLSGSSATFSWTNTGANQYGFRLTSASSATPIVDVVISATSLAVPNLPTDGSELVLQLSSRFKGNWVGTNEYRFKAAGMATPVKPWSDPISLPLVPASVAHLPDGKLLMWAARSPTSFSTSSTESYTYTTVFDPVTRTATPMTVYRGHQMFCPGLSMLDDGSVMVTGGSDASITTVYNPKVGAWAVGAQLGIPRAYQSSTTMSDGSVFTVGGSWNGGQGGKYGEVWSVSTKTWRTLSGVPANMPDTNNVSNPPLGGPDAAGVYRGDNHMWLFGVAGSWVFHAGPAAAMHWIDTSGSGAILQAGPRGDDPYAITGGAVMYDVGRILKLGGAPNHDSGNAFNTAYVIDIRAGAPNPPTVRKVSPMAYARTFVNSVVLPSGEVLVIGGQTQPLPFSDSYSVLPAELWSPTTETFTTLPPMQKPRNYHSVAILLPDARVLSGGGGLCDCAGDHTDAEIYTPPYLVAPDGTLAARPSITSAPTGAKWGTQIAVTTDRAAAAFALLRMSSVTHTVNTDQRRIPLSFSGSNGSYQLAIPADRGVVLPGNYMLFALDSSGVPSVARIINIR</sequence>
<evidence type="ECO:0000259" key="2">
    <source>
        <dbReference type="Pfam" id="PF09118"/>
    </source>
</evidence>
<dbReference type="Gene3D" id="2.60.40.10">
    <property type="entry name" value="Immunoglobulins"/>
    <property type="match status" value="1"/>
</dbReference>
<dbReference type="InterPro" id="IPR037293">
    <property type="entry name" value="Gal_Oxidase_central_sf"/>
</dbReference>
<dbReference type="Proteomes" id="UP001365846">
    <property type="component" value="Unassembled WGS sequence"/>
</dbReference>